<accession>A0A8X6SNJ1</accession>
<reference evidence="1" key="1">
    <citation type="submission" date="2020-08" db="EMBL/GenBank/DDBJ databases">
        <title>Multicomponent nature underlies the extraordinary mechanical properties of spider dragline silk.</title>
        <authorList>
            <person name="Kono N."/>
            <person name="Nakamura H."/>
            <person name="Mori M."/>
            <person name="Yoshida Y."/>
            <person name="Ohtoshi R."/>
            <person name="Malay A.D."/>
            <person name="Moran D.A.P."/>
            <person name="Tomita M."/>
            <person name="Numata K."/>
            <person name="Arakawa K."/>
        </authorList>
    </citation>
    <scope>NUCLEOTIDE SEQUENCE</scope>
</reference>
<proteinExistence type="predicted"/>
<keyword evidence="2" id="KW-1185">Reference proteome</keyword>
<evidence type="ECO:0000313" key="1">
    <source>
        <dbReference type="EMBL" id="GFY14830.1"/>
    </source>
</evidence>
<dbReference type="Proteomes" id="UP000887159">
    <property type="component" value="Unassembled WGS sequence"/>
</dbReference>
<evidence type="ECO:0000313" key="2">
    <source>
        <dbReference type="Proteomes" id="UP000887159"/>
    </source>
</evidence>
<dbReference type="EMBL" id="BMAU01021331">
    <property type="protein sequence ID" value="GFY14830.1"/>
    <property type="molecule type" value="Genomic_DNA"/>
</dbReference>
<protein>
    <submittedName>
        <fullName evidence="1">Uncharacterized protein</fullName>
    </submittedName>
</protein>
<name>A0A8X6SNJ1_TRICX</name>
<comment type="caution">
    <text evidence="1">The sequence shown here is derived from an EMBL/GenBank/DDBJ whole genome shotgun (WGS) entry which is preliminary data.</text>
</comment>
<organism evidence="1 2">
    <name type="scientific">Trichonephila clavipes</name>
    <name type="common">Golden silk orbweaver</name>
    <name type="synonym">Nephila clavipes</name>
    <dbReference type="NCBI Taxonomy" id="2585209"/>
    <lineage>
        <taxon>Eukaryota</taxon>
        <taxon>Metazoa</taxon>
        <taxon>Ecdysozoa</taxon>
        <taxon>Arthropoda</taxon>
        <taxon>Chelicerata</taxon>
        <taxon>Arachnida</taxon>
        <taxon>Araneae</taxon>
        <taxon>Araneomorphae</taxon>
        <taxon>Entelegynae</taxon>
        <taxon>Araneoidea</taxon>
        <taxon>Nephilidae</taxon>
        <taxon>Trichonephila</taxon>
    </lineage>
</organism>
<gene>
    <name evidence="1" type="ORF">TNCV_648731</name>
</gene>
<dbReference type="AlphaFoldDB" id="A0A8X6SNJ1"/>
<sequence>MKIHPEETRSYAKNCPEIQPLTPKHTFECPDFIPRLKLSLIPLMDSLKEILYRQNALELAVVVVATFGGI</sequence>